<sequence length="252" mass="27176">MGDDVSSNLLILHTWPPGCAGRALDRAVFAANVPEARRLVLNDPMHGLRSRFPAALDPLSEELRVVTGRLPFGYLDGQRDRILHVCVISDPELAFLRFAACLSSVSDAHVINATGRAGVDLPLTDPELLVARLLELQPVRARRIGVATRLCAGLPCLSDRPVDQAQLAAALANLGRVNALCGREEHLDAFARYLADVMGWPAPERGLAEKLTAPILAPSELSPKLRDRLRQALDMDIRLHAAVSGELGACVA</sequence>
<reference evidence="1 2" key="1">
    <citation type="submission" date="2016-10" db="EMBL/GenBank/DDBJ databases">
        <authorList>
            <person name="de Groot N.N."/>
        </authorList>
    </citation>
    <scope>NUCLEOTIDE SEQUENCE [LARGE SCALE GENOMIC DNA]</scope>
    <source>
        <strain evidence="1 2">DSM 17890</strain>
    </source>
</reference>
<dbReference type="EMBL" id="FNMZ01000001">
    <property type="protein sequence ID" value="SDW21601.1"/>
    <property type="molecule type" value="Genomic_DNA"/>
</dbReference>
<organism evidence="1 2">
    <name type="scientific">Albimonas donghaensis</name>
    <dbReference type="NCBI Taxonomy" id="356660"/>
    <lineage>
        <taxon>Bacteria</taxon>
        <taxon>Pseudomonadati</taxon>
        <taxon>Pseudomonadota</taxon>
        <taxon>Alphaproteobacteria</taxon>
        <taxon>Rhodobacterales</taxon>
        <taxon>Paracoccaceae</taxon>
        <taxon>Albimonas</taxon>
    </lineage>
</organism>
<proteinExistence type="predicted"/>
<keyword evidence="2" id="KW-1185">Reference proteome</keyword>
<evidence type="ECO:0008006" key="3">
    <source>
        <dbReference type="Google" id="ProtNLM"/>
    </source>
</evidence>
<evidence type="ECO:0000313" key="1">
    <source>
        <dbReference type="EMBL" id="SDW21601.1"/>
    </source>
</evidence>
<gene>
    <name evidence="1" type="ORF">SAMN05444336_101432</name>
</gene>
<protein>
    <recommendedName>
        <fullName evidence="3">Sulfotransferase family protein</fullName>
    </recommendedName>
</protein>
<name>A0A1H2RQB1_9RHOB</name>
<accession>A0A1H2RQB1</accession>
<evidence type="ECO:0000313" key="2">
    <source>
        <dbReference type="Proteomes" id="UP000199118"/>
    </source>
</evidence>
<dbReference type="AlphaFoldDB" id="A0A1H2RQB1"/>
<dbReference type="Proteomes" id="UP000199118">
    <property type="component" value="Unassembled WGS sequence"/>
</dbReference>